<evidence type="ECO:0000313" key="4">
    <source>
        <dbReference type="Proteomes" id="UP000721442"/>
    </source>
</evidence>
<accession>A0A940DCV1</accession>
<feature type="coiled-coil region" evidence="1">
    <location>
        <begin position="140"/>
        <end position="174"/>
    </location>
</feature>
<evidence type="ECO:0000256" key="2">
    <source>
        <dbReference type="SAM" id="SignalP"/>
    </source>
</evidence>
<sequence>MKRISGFLLIALALCGAGAARAATPVPSTVGSNLTAYSGNSGAVNNAMWNTYMNPRANNAVSAPTADFGNCNALILRCAQPKCAKGGCSTMDIARPIVSGCVKSNPSCEQYGEELIEFISAQLVSDANAAAQSAAADAQIAAAQAAAQQTNQQMAAMQQQMVAMQQQMQQQSADTAAQIQAALAQQQAATTQAIADAANTNAAALSSATAQMQSQAASGANTSVTGGANVSGLTTAQQVAAASGVSADVLAREQIAGQILSKIESAEDALARAKAAMNDAFDYAGCDSTGSNCIGPKRVATFKNKAMEFFDPYNDVLDELYDGLILAQSVGVDITDIYMMLNGTCNVWGLYLCGPGQVMHYNNTNCPDGKSDGNVVSGGGSVRGGADCEIGQVVPMSDGGCQLIKMLTDDAEVQRNWLYPETGEGGVQVRVGCASEALDNSVLFRNRRRQADIDIEVLQRMIEQDAPVVFGANSFGQNKSANPDALKYCAVGAETYQDLQTYASLKELPDKVCVPDDDLEKMLNNDVAPFQGEADMEQSVFAKCGSYRGYQNERCLCENSPSNNTQWKSDSSENALSGAGECVCTGTEYNIWDSWEARCLNRAGYSAEDVRRFVDDNDGPRKEFCYDYVNDGAVWNNTTKTCDCSGVSDSTKRELCEERAKGNYGVASRDF</sequence>
<evidence type="ECO:0000256" key="1">
    <source>
        <dbReference type="SAM" id="Coils"/>
    </source>
</evidence>
<gene>
    <name evidence="3" type="ORF">IAC77_00530</name>
</gene>
<dbReference type="EMBL" id="JADINE010000007">
    <property type="protein sequence ID" value="MBO8406932.1"/>
    <property type="molecule type" value="Genomic_DNA"/>
</dbReference>
<reference evidence="3" key="2">
    <citation type="journal article" date="2021" name="PeerJ">
        <title>Extensive microbial diversity within the chicken gut microbiome revealed by metagenomics and culture.</title>
        <authorList>
            <person name="Gilroy R."/>
            <person name="Ravi A."/>
            <person name="Getino M."/>
            <person name="Pursley I."/>
            <person name="Horton D.L."/>
            <person name="Alikhan N.F."/>
            <person name="Baker D."/>
            <person name="Gharbi K."/>
            <person name="Hall N."/>
            <person name="Watson M."/>
            <person name="Adriaenssens E.M."/>
            <person name="Foster-Nyarko E."/>
            <person name="Jarju S."/>
            <person name="Secka A."/>
            <person name="Antonio M."/>
            <person name="Oren A."/>
            <person name="Chaudhuri R.R."/>
            <person name="La Ragione R."/>
            <person name="Hildebrand F."/>
            <person name="Pallen M.J."/>
        </authorList>
    </citation>
    <scope>NUCLEOTIDE SEQUENCE</scope>
    <source>
        <strain evidence="3">B1-16210</strain>
    </source>
</reference>
<protein>
    <recommendedName>
        <fullName evidence="5">IncF plasmid conjugative transfer protein TraN</fullName>
    </recommendedName>
</protein>
<keyword evidence="2" id="KW-0732">Signal</keyword>
<proteinExistence type="predicted"/>
<organism evidence="3 4">
    <name type="scientific">Candidatus Enterousia excrementavium</name>
    <dbReference type="NCBI Taxonomy" id="2840789"/>
    <lineage>
        <taxon>Bacteria</taxon>
        <taxon>Pseudomonadati</taxon>
        <taxon>Pseudomonadota</taxon>
        <taxon>Alphaproteobacteria</taxon>
        <taxon>Candidatus Enterousia</taxon>
    </lineage>
</organism>
<name>A0A940DCV1_9PROT</name>
<comment type="caution">
    <text evidence="3">The sequence shown here is derived from an EMBL/GenBank/DDBJ whole genome shotgun (WGS) entry which is preliminary data.</text>
</comment>
<dbReference type="AlphaFoldDB" id="A0A940DCV1"/>
<keyword evidence="1" id="KW-0175">Coiled coil</keyword>
<evidence type="ECO:0008006" key="5">
    <source>
        <dbReference type="Google" id="ProtNLM"/>
    </source>
</evidence>
<dbReference type="Proteomes" id="UP000721442">
    <property type="component" value="Unassembled WGS sequence"/>
</dbReference>
<feature type="chain" id="PRO_5036975965" description="IncF plasmid conjugative transfer protein TraN" evidence="2">
    <location>
        <begin position="23"/>
        <end position="671"/>
    </location>
</feature>
<evidence type="ECO:0000313" key="3">
    <source>
        <dbReference type="EMBL" id="MBO8406932.1"/>
    </source>
</evidence>
<reference evidence="3" key="1">
    <citation type="submission" date="2020-10" db="EMBL/GenBank/DDBJ databases">
        <authorList>
            <person name="Gilroy R."/>
        </authorList>
    </citation>
    <scope>NUCLEOTIDE SEQUENCE</scope>
    <source>
        <strain evidence="3">B1-16210</strain>
    </source>
</reference>
<feature type="signal peptide" evidence="2">
    <location>
        <begin position="1"/>
        <end position="22"/>
    </location>
</feature>